<keyword evidence="3" id="KW-1185">Reference proteome</keyword>
<name>A0ABV3FRS3_9NOCA</name>
<protein>
    <recommendedName>
        <fullName evidence="4">NmrA-like domain-containing protein</fullName>
    </recommendedName>
</protein>
<evidence type="ECO:0000313" key="3">
    <source>
        <dbReference type="Proteomes" id="UP001551695"/>
    </source>
</evidence>
<dbReference type="Proteomes" id="UP001551695">
    <property type="component" value="Unassembled WGS sequence"/>
</dbReference>
<accession>A0ABV3FRS3</accession>
<evidence type="ECO:0000313" key="2">
    <source>
        <dbReference type="EMBL" id="MEV0708103.1"/>
    </source>
</evidence>
<proteinExistence type="predicted"/>
<comment type="caution">
    <text evidence="2">The sequence shown here is derived from an EMBL/GenBank/DDBJ whole genome shotgun (WGS) entry which is preliminary data.</text>
</comment>
<dbReference type="SUPFAM" id="SSF51735">
    <property type="entry name" value="NAD(P)-binding Rossmann-fold domains"/>
    <property type="match status" value="1"/>
</dbReference>
<dbReference type="PANTHER" id="PTHR43162">
    <property type="match status" value="1"/>
</dbReference>
<dbReference type="PANTHER" id="PTHR43162:SF1">
    <property type="entry name" value="PRESTALK A DIFFERENTIATION PROTEIN A"/>
    <property type="match status" value="1"/>
</dbReference>
<dbReference type="EMBL" id="JBFAKC010000004">
    <property type="protein sequence ID" value="MEV0708103.1"/>
    <property type="molecule type" value="Genomic_DNA"/>
</dbReference>
<dbReference type="RefSeq" id="WP_357782389.1">
    <property type="nucleotide sequence ID" value="NZ_JBFAKC010000004.1"/>
</dbReference>
<feature type="compositionally biased region" description="Basic residues" evidence="1">
    <location>
        <begin position="184"/>
        <end position="193"/>
    </location>
</feature>
<reference evidence="2 3" key="1">
    <citation type="submission" date="2024-06" db="EMBL/GenBank/DDBJ databases">
        <title>The Natural Products Discovery Center: Release of the First 8490 Sequenced Strains for Exploring Actinobacteria Biosynthetic Diversity.</title>
        <authorList>
            <person name="Kalkreuter E."/>
            <person name="Kautsar S.A."/>
            <person name="Yang D."/>
            <person name="Bader C.D."/>
            <person name="Teijaro C.N."/>
            <person name="Fluegel L."/>
            <person name="Davis C.M."/>
            <person name="Simpson J.R."/>
            <person name="Lauterbach L."/>
            <person name="Steele A.D."/>
            <person name="Gui C."/>
            <person name="Meng S."/>
            <person name="Li G."/>
            <person name="Viehrig K."/>
            <person name="Ye F."/>
            <person name="Su P."/>
            <person name="Kiefer A.F."/>
            <person name="Nichols A."/>
            <person name="Cepeda A.J."/>
            <person name="Yan W."/>
            <person name="Fan B."/>
            <person name="Jiang Y."/>
            <person name="Adhikari A."/>
            <person name="Zheng C.-J."/>
            <person name="Schuster L."/>
            <person name="Cowan T.M."/>
            <person name="Smanski M.J."/>
            <person name="Chevrette M.G."/>
            <person name="De Carvalho L.P.S."/>
            <person name="Shen B."/>
        </authorList>
    </citation>
    <scope>NUCLEOTIDE SEQUENCE [LARGE SCALE GENOMIC DNA]</scope>
    <source>
        <strain evidence="2 3">NPDC050403</strain>
    </source>
</reference>
<dbReference type="InterPro" id="IPR036291">
    <property type="entry name" value="NAD(P)-bd_dom_sf"/>
</dbReference>
<dbReference type="InterPro" id="IPR051604">
    <property type="entry name" value="Ergot_Alk_Oxidoreductase"/>
</dbReference>
<evidence type="ECO:0000256" key="1">
    <source>
        <dbReference type="SAM" id="MobiDB-lite"/>
    </source>
</evidence>
<gene>
    <name evidence="2" type="ORF">AB0I48_11100</name>
</gene>
<organism evidence="2 3">
    <name type="scientific">Nocardia aurea</name>
    <dbReference type="NCBI Taxonomy" id="2144174"/>
    <lineage>
        <taxon>Bacteria</taxon>
        <taxon>Bacillati</taxon>
        <taxon>Actinomycetota</taxon>
        <taxon>Actinomycetes</taxon>
        <taxon>Mycobacteriales</taxon>
        <taxon>Nocardiaceae</taxon>
        <taxon>Nocardia</taxon>
    </lineage>
</organism>
<sequence length="193" mass="21015">MRPAWFPQNFSAGFFLDAVLAGELRLPGGDGAATFVDAGDIAAVAVAALTEDNHHQQVYEVSGSRAVMLAEAVAEISSATGRDLKYVPSSHEQFIVELTGRGWPAADATEFADARIHRTCITKLFTVACGFRQFAERRFPLASNHVTVHSCTSRRTKSVPSPRHTGHLDERAEVVSTEGPQMHRTPRRSARGE</sequence>
<dbReference type="Gene3D" id="3.90.25.10">
    <property type="entry name" value="UDP-galactose 4-epimerase, domain 1"/>
    <property type="match status" value="1"/>
</dbReference>
<dbReference type="Gene3D" id="3.40.50.720">
    <property type="entry name" value="NAD(P)-binding Rossmann-like Domain"/>
    <property type="match status" value="1"/>
</dbReference>
<feature type="region of interest" description="Disordered" evidence="1">
    <location>
        <begin position="153"/>
        <end position="193"/>
    </location>
</feature>
<evidence type="ECO:0008006" key="4">
    <source>
        <dbReference type="Google" id="ProtNLM"/>
    </source>
</evidence>